<organism evidence="2 4">
    <name type="scientific">Amphibalanus amphitrite</name>
    <name type="common">Striped barnacle</name>
    <name type="synonym">Balanus amphitrite</name>
    <dbReference type="NCBI Taxonomy" id="1232801"/>
    <lineage>
        <taxon>Eukaryota</taxon>
        <taxon>Metazoa</taxon>
        <taxon>Ecdysozoa</taxon>
        <taxon>Arthropoda</taxon>
        <taxon>Crustacea</taxon>
        <taxon>Multicrustacea</taxon>
        <taxon>Cirripedia</taxon>
        <taxon>Thoracica</taxon>
        <taxon>Thoracicalcarea</taxon>
        <taxon>Balanomorpha</taxon>
        <taxon>Balanoidea</taxon>
        <taxon>Balanidae</taxon>
        <taxon>Amphibalaninae</taxon>
        <taxon>Amphibalanus</taxon>
    </lineage>
</organism>
<name>A0A6A4V8L9_AMPAM</name>
<feature type="compositionally biased region" description="Low complexity" evidence="1">
    <location>
        <begin position="59"/>
        <end position="76"/>
    </location>
</feature>
<dbReference type="Proteomes" id="UP000440578">
    <property type="component" value="Unassembled WGS sequence"/>
</dbReference>
<accession>A0A6A4V8L9</accession>
<feature type="region of interest" description="Disordered" evidence="1">
    <location>
        <begin position="1"/>
        <end position="106"/>
    </location>
</feature>
<reference evidence="2 4" key="1">
    <citation type="submission" date="2019-07" db="EMBL/GenBank/DDBJ databases">
        <title>Draft genome assembly of a fouling barnacle, Amphibalanus amphitrite (Darwin, 1854): The first reference genome for Thecostraca.</title>
        <authorList>
            <person name="Kim W."/>
        </authorList>
    </citation>
    <scope>NUCLEOTIDE SEQUENCE [LARGE SCALE GENOMIC DNA]</scope>
    <source>
        <strain evidence="2">SNU_AA5</strain>
        <tissue evidence="2">Soma without cirri and trophi</tissue>
    </source>
</reference>
<keyword evidence="4" id="KW-1185">Reference proteome</keyword>
<evidence type="ECO:0000313" key="4">
    <source>
        <dbReference type="Proteomes" id="UP000440578"/>
    </source>
</evidence>
<feature type="compositionally biased region" description="Low complexity" evidence="1">
    <location>
        <begin position="7"/>
        <end position="21"/>
    </location>
</feature>
<dbReference type="AlphaFoldDB" id="A0A6A4V8L9"/>
<protein>
    <recommendedName>
        <fullName evidence="5">Proline-rich nuclear receptor coactivator 2</fullName>
    </recommendedName>
</protein>
<dbReference type="EMBL" id="VIIS01002154">
    <property type="protein sequence ID" value="KAF0287954.1"/>
    <property type="molecule type" value="Genomic_DNA"/>
</dbReference>
<proteinExistence type="predicted"/>
<evidence type="ECO:0000313" key="3">
    <source>
        <dbReference type="EMBL" id="KAF0287954.1"/>
    </source>
</evidence>
<comment type="caution">
    <text evidence="2">The sequence shown here is derived from an EMBL/GenBank/DDBJ whole genome shotgun (WGS) entry which is preliminary data.</text>
</comment>
<evidence type="ECO:0000256" key="1">
    <source>
        <dbReference type="SAM" id="MobiDB-lite"/>
    </source>
</evidence>
<sequence length="130" mass="14015">MVQTWGRSSVVRSQPRVVQPSLKRHSPSLQAFVTPPRPKTRARRTPPGTVAHPEATFKPIAPERAASAPSSPVRSEGGWESPFAGAKFSEPPEPQHLPRPPTHWAPQISAAVGDGLHDASRLKVLLQACA</sequence>
<gene>
    <name evidence="3" type="ORF">FJT64_013640</name>
    <name evidence="2" type="ORF">FJT64_014479</name>
</gene>
<evidence type="ECO:0000313" key="2">
    <source>
        <dbReference type="EMBL" id="KAF0286998.1"/>
    </source>
</evidence>
<evidence type="ECO:0008006" key="5">
    <source>
        <dbReference type="Google" id="ProtNLM"/>
    </source>
</evidence>
<dbReference type="EMBL" id="VIIS01002216">
    <property type="protein sequence ID" value="KAF0286998.1"/>
    <property type="molecule type" value="Genomic_DNA"/>
</dbReference>
<feature type="compositionally biased region" description="Pro residues" evidence="1">
    <location>
        <begin position="91"/>
        <end position="103"/>
    </location>
</feature>